<dbReference type="OrthoDB" id="7866633at2"/>
<dbReference type="eggNOG" id="ENOG502Z9MZ">
    <property type="taxonomic scope" value="Bacteria"/>
</dbReference>
<sequence>MSAGALTLSDAEKKIAERVDVGSANALTVSSERGGIAFANAGQLLEFSKMMAIAKSGIRAHLRGNPGACLAIVTQAVEWGLSPFAVANKSYFVNDQIAFESSLIQAVILKRAPIKGRIRFEYTGEGDQRRCRAWARLADEPDEIVEYTSPPIEKITPKNSPLWRNDPDQQLSYYCGRALCRRHFPDVLLGVYAEDEIEATPARGPEAARDVTPRGLASKLDVLAAGPKAPLPVTDAVEAFTAPEEPPQETAEEARPPVDDFPGGDALVTPPTEREPGADEEEGEDKFLGDPEHPDFKAGALAKQRGHRRRCLNQSIAGDPERLNRWFAGYDSAEALAGREG</sequence>
<dbReference type="KEGG" id="mno:Mnod_6975"/>
<evidence type="ECO:0000256" key="1">
    <source>
        <dbReference type="SAM" id="MobiDB-lite"/>
    </source>
</evidence>
<dbReference type="Proteomes" id="UP000008207">
    <property type="component" value="Chromosome"/>
</dbReference>
<dbReference type="AlphaFoldDB" id="B8IHQ4"/>
<dbReference type="Pfam" id="PF03837">
    <property type="entry name" value="RecT"/>
    <property type="match status" value="1"/>
</dbReference>
<dbReference type="InterPro" id="IPR018330">
    <property type="entry name" value="RecT_fam"/>
</dbReference>
<evidence type="ECO:0000313" key="2">
    <source>
        <dbReference type="EMBL" id="ACL61717.1"/>
    </source>
</evidence>
<proteinExistence type="predicted"/>
<protein>
    <recommendedName>
        <fullName evidence="4">RecT protein</fullName>
    </recommendedName>
</protein>
<accession>B8IHQ4</accession>
<keyword evidence="3" id="KW-1185">Reference proteome</keyword>
<feature type="region of interest" description="Disordered" evidence="1">
    <location>
        <begin position="243"/>
        <end position="308"/>
    </location>
</feature>
<dbReference type="GO" id="GO:0006259">
    <property type="term" value="P:DNA metabolic process"/>
    <property type="evidence" value="ECO:0007669"/>
    <property type="project" value="InterPro"/>
</dbReference>
<evidence type="ECO:0008006" key="4">
    <source>
        <dbReference type="Google" id="ProtNLM"/>
    </source>
</evidence>
<reference evidence="2 3" key="1">
    <citation type="submission" date="2009-01" db="EMBL/GenBank/DDBJ databases">
        <title>Complete sequence of chromosome of Methylobacterium nodulans ORS 2060.</title>
        <authorList>
            <consortium name="US DOE Joint Genome Institute"/>
            <person name="Lucas S."/>
            <person name="Copeland A."/>
            <person name="Lapidus A."/>
            <person name="Glavina del Rio T."/>
            <person name="Dalin E."/>
            <person name="Tice H."/>
            <person name="Bruce D."/>
            <person name="Goodwin L."/>
            <person name="Pitluck S."/>
            <person name="Sims D."/>
            <person name="Brettin T."/>
            <person name="Detter J.C."/>
            <person name="Han C."/>
            <person name="Larimer F."/>
            <person name="Land M."/>
            <person name="Hauser L."/>
            <person name="Kyrpides N."/>
            <person name="Ivanova N."/>
            <person name="Marx C.J."/>
            <person name="Richardson P."/>
        </authorList>
    </citation>
    <scope>NUCLEOTIDE SEQUENCE [LARGE SCALE GENOMIC DNA]</scope>
    <source>
        <strain evidence="3">LMG 21967 / CNCM I-2342 / ORS 2060</strain>
    </source>
</reference>
<gene>
    <name evidence="2" type="ordered locus">Mnod_6975</name>
</gene>
<feature type="compositionally biased region" description="Basic and acidic residues" evidence="1">
    <location>
        <begin position="285"/>
        <end position="296"/>
    </location>
</feature>
<dbReference type="STRING" id="460265.Mnod_6975"/>
<name>B8IHQ4_METNO</name>
<dbReference type="EMBL" id="CP001349">
    <property type="protein sequence ID" value="ACL61717.1"/>
    <property type="molecule type" value="Genomic_DNA"/>
</dbReference>
<evidence type="ECO:0000313" key="3">
    <source>
        <dbReference type="Proteomes" id="UP000008207"/>
    </source>
</evidence>
<dbReference type="HOGENOM" id="CLU_061346_0_0_5"/>
<dbReference type="GO" id="GO:0003677">
    <property type="term" value="F:DNA binding"/>
    <property type="evidence" value="ECO:0007669"/>
    <property type="project" value="InterPro"/>
</dbReference>
<organism evidence="2 3">
    <name type="scientific">Methylobacterium nodulans (strain LMG 21967 / CNCM I-2342 / ORS 2060)</name>
    <dbReference type="NCBI Taxonomy" id="460265"/>
    <lineage>
        <taxon>Bacteria</taxon>
        <taxon>Pseudomonadati</taxon>
        <taxon>Pseudomonadota</taxon>
        <taxon>Alphaproteobacteria</taxon>
        <taxon>Hyphomicrobiales</taxon>
        <taxon>Methylobacteriaceae</taxon>
        <taxon>Methylobacterium</taxon>
    </lineage>
</organism>
<dbReference type="RefSeq" id="WP_015933280.1">
    <property type="nucleotide sequence ID" value="NC_011894.1"/>
</dbReference>